<keyword evidence="1 3" id="KW-0547">Nucleotide-binding</keyword>
<dbReference type="InterPro" id="IPR027785">
    <property type="entry name" value="UvrD-like_helicase_C"/>
</dbReference>
<dbReference type="Proteomes" id="UP000824088">
    <property type="component" value="Unassembled WGS sequence"/>
</dbReference>
<dbReference type="GO" id="GO:0043139">
    <property type="term" value="F:5'-3' DNA helicase activity"/>
    <property type="evidence" value="ECO:0007669"/>
    <property type="project" value="UniProtKB-UniRule"/>
</dbReference>
<feature type="domain" description="UvrD-like helicase C-terminal" evidence="4">
    <location>
        <begin position="656"/>
        <end position="702"/>
    </location>
</feature>
<organism evidence="8 9">
    <name type="scientific">Candidatus Limadaptatus stercorigallinarum</name>
    <dbReference type="NCBI Taxonomy" id="2840845"/>
    <lineage>
        <taxon>Bacteria</taxon>
        <taxon>Bacillati</taxon>
        <taxon>Bacillota</taxon>
        <taxon>Clostridia</taxon>
        <taxon>Eubacteriales</taxon>
        <taxon>Candidatus Limadaptatus</taxon>
    </lineage>
</organism>
<keyword evidence="2 3" id="KW-0067">ATP-binding</keyword>
<evidence type="ECO:0000259" key="5">
    <source>
        <dbReference type="Pfam" id="PF14490"/>
    </source>
</evidence>
<evidence type="ECO:0000259" key="4">
    <source>
        <dbReference type="Pfam" id="PF13538"/>
    </source>
</evidence>
<comment type="caution">
    <text evidence="8">The sequence shown here is derived from an EMBL/GenBank/DDBJ whole genome shotgun (WGS) entry which is preliminary data.</text>
</comment>
<dbReference type="InterPro" id="IPR050534">
    <property type="entry name" value="Coronavir_polyprotein_1ab"/>
</dbReference>
<feature type="domain" description="ATP-dependent RecD2 DNA helicase-like helix-hairpin-helix" evidence="5">
    <location>
        <begin position="138"/>
        <end position="227"/>
    </location>
</feature>
<evidence type="ECO:0000256" key="2">
    <source>
        <dbReference type="ARBA" id="ARBA00022840"/>
    </source>
</evidence>
<comment type="catalytic activity">
    <reaction evidence="3">
        <text>ATP + H2O = ADP + phosphate + H(+)</text>
        <dbReference type="Rhea" id="RHEA:13065"/>
        <dbReference type="ChEBI" id="CHEBI:15377"/>
        <dbReference type="ChEBI" id="CHEBI:15378"/>
        <dbReference type="ChEBI" id="CHEBI:30616"/>
        <dbReference type="ChEBI" id="CHEBI:43474"/>
        <dbReference type="ChEBI" id="CHEBI:456216"/>
        <dbReference type="EC" id="5.6.2.3"/>
    </reaction>
</comment>
<dbReference type="EC" id="5.6.2.3" evidence="3"/>
<dbReference type="InterPro" id="IPR006345">
    <property type="entry name" value="RecD2"/>
</dbReference>
<feature type="binding site" evidence="3">
    <location>
        <begin position="345"/>
        <end position="349"/>
    </location>
    <ligand>
        <name>ATP</name>
        <dbReference type="ChEBI" id="CHEBI:30616"/>
    </ligand>
</feature>
<evidence type="ECO:0000256" key="1">
    <source>
        <dbReference type="ARBA" id="ARBA00022741"/>
    </source>
</evidence>
<dbReference type="InterPro" id="IPR055446">
    <property type="entry name" value="RecD2_N_OB"/>
</dbReference>
<dbReference type="GO" id="GO:0003677">
    <property type="term" value="F:DNA binding"/>
    <property type="evidence" value="ECO:0007669"/>
    <property type="project" value="UniProtKB-UniRule"/>
</dbReference>
<dbReference type="GO" id="GO:0017116">
    <property type="term" value="F:single-stranded DNA helicase activity"/>
    <property type="evidence" value="ECO:0007669"/>
    <property type="project" value="TreeGrafter"/>
</dbReference>
<keyword evidence="3" id="KW-0413">Isomerase</keyword>
<dbReference type="Gene3D" id="2.30.30.940">
    <property type="match status" value="1"/>
</dbReference>
<comment type="function">
    <text evidence="3">DNA-dependent ATPase and ATP-dependent 5'-3' DNA helicase. Has no activity on blunt DNA or DNA with 3'-overhangs, requires at least 10 bases of 5'-ssDNA for helicase activity.</text>
</comment>
<evidence type="ECO:0000259" key="6">
    <source>
        <dbReference type="Pfam" id="PF18335"/>
    </source>
</evidence>
<keyword evidence="3 8" id="KW-0347">Helicase</keyword>
<dbReference type="PANTHER" id="PTHR43788:SF6">
    <property type="entry name" value="DNA HELICASE B"/>
    <property type="match status" value="1"/>
</dbReference>
<feature type="domain" description="ATP-dependent RecD2 DNA helicase SH3" evidence="6">
    <location>
        <begin position="560"/>
        <end position="638"/>
    </location>
</feature>
<gene>
    <name evidence="3" type="primary">recD2</name>
    <name evidence="8" type="ORF">IAD51_00355</name>
</gene>
<comment type="similarity">
    <text evidence="3">Belongs to the RecD family. RecD2 subfamily.</text>
</comment>
<dbReference type="EMBL" id="DVMN01000005">
    <property type="protein sequence ID" value="HIU20682.1"/>
    <property type="molecule type" value="Genomic_DNA"/>
</dbReference>
<dbReference type="Gene3D" id="3.40.50.300">
    <property type="entry name" value="P-loop containing nucleotide triphosphate hydrolases"/>
    <property type="match status" value="2"/>
</dbReference>
<keyword evidence="3" id="KW-0238">DNA-binding</keyword>
<dbReference type="GO" id="GO:0006310">
    <property type="term" value="P:DNA recombination"/>
    <property type="evidence" value="ECO:0007669"/>
    <property type="project" value="InterPro"/>
</dbReference>
<dbReference type="InterPro" id="IPR029493">
    <property type="entry name" value="RecD2-like_HHH"/>
</dbReference>
<dbReference type="NCBIfam" id="TIGR01448">
    <property type="entry name" value="recD_rel"/>
    <property type="match status" value="1"/>
</dbReference>
<feature type="domain" description="ATP-dependent RecD2 DNA helicase OB-fold" evidence="7">
    <location>
        <begin position="2"/>
        <end position="71"/>
    </location>
</feature>
<reference evidence="8" key="2">
    <citation type="journal article" date="2021" name="PeerJ">
        <title>Extensive microbial diversity within the chicken gut microbiome revealed by metagenomics and culture.</title>
        <authorList>
            <person name="Gilroy R."/>
            <person name="Ravi A."/>
            <person name="Getino M."/>
            <person name="Pursley I."/>
            <person name="Horton D.L."/>
            <person name="Alikhan N.F."/>
            <person name="Baker D."/>
            <person name="Gharbi K."/>
            <person name="Hall N."/>
            <person name="Watson M."/>
            <person name="Adriaenssens E.M."/>
            <person name="Foster-Nyarko E."/>
            <person name="Jarju S."/>
            <person name="Secka A."/>
            <person name="Antonio M."/>
            <person name="Oren A."/>
            <person name="Chaudhuri R.R."/>
            <person name="La Ragione R."/>
            <person name="Hildebrand F."/>
            <person name="Pallen M.J."/>
        </authorList>
    </citation>
    <scope>NUCLEOTIDE SEQUENCE</scope>
    <source>
        <strain evidence="8">1063</strain>
    </source>
</reference>
<protein>
    <recommendedName>
        <fullName evidence="3">ATP-dependent RecD2 DNA helicase</fullName>
        <ecNumber evidence="3">5.6.2.3</ecNumber>
    </recommendedName>
    <alternativeName>
        <fullName evidence="3">DNA 5'-3' helicase subunit RecD2</fullName>
    </alternativeName>
</protein>
<evidence type="ECO:0000259" key="7">
    <source>
        <dbReference type="Pfam" id="PF23139"/>
    </source>
</evidence>
<reference evidence="8" key="1">
    <citation type="submission" date="2020-10" db="EMBL/GenBank/DDBJ databases">
        <authorList>
            <person name="Gilroy R."/>
        </authorList>
    </citation>
    <scope>NUCLEOTIDE SEQUENCE</scope>
    <source>
        <strain evidence="8">1063</strain>
    </source>
</reference>
<dbReference type="GO" id="GO:0009338">
    <property type="term" value="C:exodeoxyribonuclease V complex"/>
    <property type="evidence" value="ECO:0007669"/>
    <property type="project" value="TreeGrafter"/>
</dbReference>
<dbReference type="InterPro" id="IPR027417">
    <property type="entry name" value="P-loop_NTPase"/>
</dbReference>
<keyword evidence="3" id="KW-0378">Hydrolase</keyword>
<dbReference type="CDD" id="cd17933">
    <property type="entry name" value="DEXSc_RecD-like"/>
    <property type="match status" value="1"/>
</dbReference>
<dbReference type="PANTHER" id="PTHR43788">
    <property type="entry name" value="DNA2/NAM7 HELICASE FAMILY MEMBER"/>
    <property type="match status" value="1"/>
</dbReference>
<dbReference type="Pfam" id="PF18335">
    <property type="entry name" value="SH3_13"/>
    <property type="match status" value="1"/>
</dbReference>
<dbReference type="Pfam" id="PF23139">
    <property type="entry name" value="OB_YrrC"/>
    <property type="match status" value="1"/>
</dbReference>
<evidence type="ECO:0000313" key="9">
    <source>
        <dbReference type="Proteomes" id="UP000824088"/>
    </source>
</evidence>
<dbReference type="Pfam" id="PF13604">
    <property type="entry name" value="AAA_30"/>
    <property type="match status" value="1"/>
</dbReference>
<accession>A0A9D1HRG7</accession>
<dbReference type="GO" id="GO:0005524">
    <property type="term" value="F:ATP binding"/>
    <property type="evidence" value="ECO:0007669"/>
    <property type="project" value="UniProtKB-UniRule"/>
</dbReference>
<name>A0A9D1HRG7_9FIRM</name>
<dbReference type="SUPFAM" id="SSF52540">
    <property type="entry name" value="P-loop containing nucleoside triphosphate hydrolases"/>
    <property type="match status" value="1"/>
</dbReference>
<dbReference type="InterPro" id="IPR041451">
    <property type="entry name" value="RecD2_SH13"/>
</dbReference>
<evidence type="ECO:0000313" key="8">
    <source>
        <dbReference type="EMBL" id="HIU20682.1"/>
    </source>
</evidence>
<dbReference type="Pfam" id="PF14490">
    <property type="entry name" value="HHH_RecD2"/>
    <property type="match status" value="1"/>
</dbReference>
<dbReference type="CDD" id="cd18809">
    <property type="entry name" value="SF1_C_RecD"/>
    <property type="match status" value="1"/>
</dbReference>
<proteinExistence type="inferred from homology"/>
<dbReference type="HAMAP" id="MF_01488">
    <property type="entry name" value="RecD2"/>
    <property type="match status" value="1"/>
</dbReference>
<evidence type="ECO:0000256" key="3">
    <source>
        <dbReference type="HAMAP-Rule" id="MF_01488"/>
    </source>
</evidence>
<sequence>MELKGEIKNLIFRSEETGYTVLDLRCEDGVFTVVGTMPPVSEGQNLRVEGDFKTRSMYGRQFTAEKVYVSAPSKLDGIIKFLGSGLIKGMGPATATAIASYHGVNTLEAMKYPVEIAKVKGISLRRATEFCLEYSKLQKMQSAVMFLQELGITINLALKIYRVYGDATETNVRKNPYTLVDDVDGIGFQTADRIAGELGIARDGDYRICAAITYVLKEASVRYGHNYLPENELVASSIELLRLDIEETERRVRDNIEDMVLLGDLVRYDTGECVAILTRQNYNIEKGIARRLIRLQAEAADFRVDTDYEVSRFEQEAGFRLHPNQVEAVRAAVENGVQIVTGGPGTGKTTIVKCIMHLFRNLGQKVALCAPTGRAAKRLSAATGEEAKTIHRMLDLDWKDGGGRFAYNEDRKLPLDAVIVDEVSMVDEYVFNALLKALERGSRLVLVGDKDQLASVGAGNVLSDLIKCGRFPVSELTQIYRQSEDSKIVVNAHRINRGEMPELDNKSRDFFFEEREDAESIAATAAELVTKRLPKYLGVSPMDIQLLCPMKRGSAGTVNLNRILQAAINPPSRDKKEARQNDVLFREGDKVMQTQNNYQQEWVQQVGSRFESGTGVFNGDIGVIESINPQIMQFTVRFDDDKVAVYQYSDVEQLALAYAVTIHKSQGCEFDAVVIALDANYMLQTRNLLYTAVTRAKKLVVITGSRKTVAKMIKNNETARRYSLLINLIEEEFRGEVF</sequence>
<dbReference type="Gene3D" id="1.10.10.2220">
    <property type="match status" value="1"/>
</dbReference>
<dbReference type="Pfam" id="PF13538">
    <property type="entry name" value="UvrD_C_2"/>
    <property type="match status" value="1"/>
</dbReference>
<dbReference type="AlphaFoldDB" id="A0A9D1HRG7"/>
<dbReference type="GO" id="GO:0016787">
    <property type="term" value="F:hydrolase activity"/>
    <property type="evidence" value="ECO:0007669"/>
    <property type="project" value="UniProtKB-KW"/>
</dbReference>